<dbReference type="GO" id="GO:0005737">
    <property type="term" value="C:cytoplasm"/>
    <property type="evidence" value="ECO:0007669"/>
    <property type="project" value="TreeGrafter"/>
</dbReference>
<dbReference type="InterPro" id="IPR035983">
    <property type="entry name" value="Hect_E3_ubiquitin_ligase"/>
</dbReference>
<keyword evidence="9" id="KW-1185">Reference proteome</keyword>
<comment type="caution">
    <text evidence="4">Lacks conserved residue(s) required for the propagation of feature annotation.</text>
</comment>
<keyword evidence="1" id="KW-0808">Transferase</keyword>
<evidence type="ECO:0000256" key="2">
    <source>
        <dbReference type="ARBA" id="ARBA00022737"/>
    </source>
</evidence>
<feature type="repeat" description="RCC1" evidence="5">
    <location>
        <begin position="370"/>
        <end position="392"/>
    </location>
</feature>
<feature type="domain" description="HECT" evidence="7">
    <location>
        <begin position="175"/>
        <end position="250"/>
    </location>
</feature>
<evidence type="ECO:0000313" key="9">
    <source>
        <dbReference type="Proteomes" id="UP001152622"/>
    </source>
</evidence>
<evidence type="ECO:0000256" key="6">
    <source>
        <dbReference type="SAM" id="MobiDB-lite"/>
    </source>
</evidence>
<organism evidence="8 9">
    <name type="scientific">Synaphobranchus kaupii</name>
    <name type="common">Kaup's arrowtooth eel</name>
    <dbReference type="NCBI Taxonomy" id="118154"/>
    <lineage>
        <taxon>Eukaryota</taxon>
        <taxon>Metazoa</taxon>
        <taxon>Chordata</taxon>
        <taxon>Craniata</taxon>
        <taxon>Vertebrata</taxon>
        <taxon>Euteleostomi</taxon>
        <taxon>Actinopterygii</taxon>
        <taxon>Neopterygii</taxon>
        <taxon>Teleostei</taxon>
        <taxon>Anguilliformes</taxon>
        <taxon>Synaphobranchidae</taxon>
        <taxon>Synaphobranchus</taxon>
    </lineage>
</organism>
<dbReference type="GO" id="GO:0006511">
    <property type="term" value="P:ubiquitin-dependent protein catabolic process"/>
    <property type="evidence" value="ECO:0007669"/>
    <property type="project" value="TreeGrafter"/>
</dbReference>
<evidence type="ECO:0000259" key="7">
    <source>
        <dbReference type="PROSITE" id="PS50237"/>
    </source>
</evidence>
<dbReference type="OrthoDB" id="5981550at2759"/>
<dbReference type="PROSITE" id="PS50237">
    <property type="entry name" value="HECT"/>
    <property type="match status" value="1"/>
</dbReference>
<dbReference type="AlphaFoldDB" id="A0A9Q1GFR6"/>
<evidence type="ECO:0000256" key="5">
    <source>
        <dbReference type="PROSITE-ProRule" id="PRU00235"/>
    </source>
</evidence>
<dbReference type="InterPro" id="IPR000569">
    <property type="entry name" value="HECT_dom"/>
</dbReference>
<evidence type="ECO:0000256" key="4">
    <source>
        <dbReference type="PROSITE-ProRule" id="PRU00104"/>
    </source>
</evidence>
<name>A0A9Q1GFR6_SYNKA</name>
<dbReference type="InterPro" id="IPR000408">
    <property type="entry name" value="Reg_chr_condens"/>
</dbReference>
<dbReference type="PRINTS" id="PR00633">
    <property type="entry name" value="RCCNDNSATION"/>
</dbReference>
<dbReference type="PANTHER" id="PTHR45622">
    <property type="entry name" value="UBIQUITIN-PROTEIN LIGASE E3A-RELATED"/>
    <property type="match status" value="1"/>
</dbReference>
<accession>A0A9Q1GFR6</accession>
<proteinExistence type="predicted"/>
<dbReference type="PROSITE" id="PS50012">
    <property type="entry name" value="RCC1_3"/>
    <property type="match status" value="3"/>
</dbReference>
<evidence type="ECO:0000256" key="3">
    <source>
        <dbReference type="ARBA" id="ARBA00022786"/>
    </source>
</evidence>
<feature type="repeat" description="RCC1" evidence="5">
    <location>
        <begin position="16"/>
        <end position="47"/>
    </location>
</feature>
<dbReference type="InterPro" id="IPR009091">
    <property type="entry name" value="RCC1/BLIP-II"/>
</dbReference>
<dbReference type="SUPFAM" id="SSF50985">
    <property type="entry name" value="RCC1/BLIP-II"/>
    <property type="match status" value="1"/>
</dbReference>
<dbReference type="Gene3D" id="3.90.1750.10">
    <property type="entry name" value="Hect, E3 ligase catalytic domains"/>
    <property type="match status" value="1"/>
</dbReference>
<keyword evidence="2" id="KW-0677">Repeat</keyword>
<feature type="repeat" description="RCC1" evidence="5">
    <location>
        <begin position="318"/>
        <end position="369"/>
    </location>
</feature>
<dbReference type="Gene3D" id="2.130.10.30">
    <property type="entry name" value="Regulator of chromosome condensation 1/beta-lactamase-inhibitor protein II"/>
    <property type="match status" value="2"/>
</dbReference>
<reference evidence="8" key="1">
    <citation type="journal article" date="2023" name="Science">
        <title>Genome structures resolve the early diversification of teleost fishes.</title>
        <authorList>
            <person name="Parey E."/>
            <person name="Louis A."/>
            <person name="Montfort J."/>
            <person name="Bouchez O."/>
            <person name="Roques C."/>
            <person name="Iampietro C."/>
            <person name="Lluch J."/>
            <person name="Castinel A."/>
            <person name="Donnadieu C."/>
            <person name="Desvignes T."/>
            <person name="Floi Bucao C."/>
            <person name="Jouanno E."/>
            <person name="Wen M."/>
            <person name="Mejri S."/>
            <person name="Dirks R."/>
            <person name="Jansen H."/>
            <person name="Henkel C."/>
            <person name="Chen W.J."/>
            <person name="Zahm M."/>
            <person name="Cabau C."/>
            <person name="Klopp C."/>
            <person name="Thompson A.W."/>
            <person name="Robinson-Rechavi M."/>
            <person name="Braasch I."/>
            <person name="Lecointre G."/>
            <person name="Bobe J."/>
            <person name="Postlethwait J.H."/>
            <person name="Berthelot C."/>
            <person name="Roest Crollius H."/>
            <person name="Guiguen Y."/>
        </authorList>
    </citation>
    <scope>NUCLEOTIDE SEQUENCE</scope>
    <source>
        <strain evidence="8">WJC10195</strain>
    </source>
</reference>
<dbReference type="InterPro" id="IPR051709">
    <property type="entry name" value="Ub-ligase/GTPase-reg"/>
</dbReference>
<dbReference type="SUPFAM" id="SSF56204">
    <property type="entry name" value="Hect, E3 ligase catalytic domain"/>
    <property type="match status" value="1"/>
</dbReference>
<dbReference type="GO" id="GO:0016567">
    <property type="term" value="P:protein ubiquitination"/>
    <property type="evidence" value="ECO:0007669"/>
    <property type="project" value="TreeGrafter"/>
</dbReference>
<comment type="caution">
    <text evidence="8">The sequence shown here is derived from an EMBL/GenBank/DDBJ whole genome shotgun (WGS) entry which is preliminary data.</text>
</comment>
<dbReference type="PROSITE" id="PS00626">
    <property type="entry name" value="RCC1_2"/>
    <property type="match status" value="3"/>
</dbReference>
<protein>
    <recommendedName>
        <fullName evidence="7">HECT domain-containing protein</fullName>
    </recommendedName>
</protein>
<feature type="region of interest" description="Disordered" evidence="6">
    <location>
        <begin position="260"/>
        <end position="280"/>
    </location>
</feature>
<sequence>MIAAGGEHSFALSLSGAVFAWGKNSAGQLGLGDKKGMRVYLILPELLRVLPMDRELCVKFSEAVCKLHPLNLKILESFFKSLVTVVHATSTWFLHQMCTEQRNFWISVEKTVAVLQKLYEVNYTASRKIEDHNFYINEMKIFIQSEILHKLTMYPCIFDMETKCMVFAINNCAMVLVKFEDEDGIDHGGVSQEFFTIFAREIHSMEPRMLELHEDSRLVWFMPETGEVAGAVLQSPEIVSEKDEGRVLNLPPPLPTCYTETVSEDEGRPPPPPACTPSTDCTAAKVPSDLGRLLNVNGSRVIQVACGDRHTIALSKDGQLFTWGRNLHGQLGQGKGAPEYPDPEPLLTRGIPLAMIAAGGEHSFALSLSGAVFAWGKNSVGQLGLGDKKGEA</sequence>
<dbReference type="GO" id="GO:0061630">
    <property type="term" value="F:ubiquitin protein ligase activity"/>
    <property type="evidence" value="ECO:0007669"/>
    <property type="project" value="TreeGrafter"/>
</dbReference>
<keyword evidence="3 4" id="KW-0833">Ubl conjugation pathway</keyword>
<dbReference type="Pfam" id="PF13540">
    <property type="entry name" value="RCC1_2"/>
    <property type="match status" value="3"/>
</dbReference>
<evidence type="ECO:0000256" key="1">
    <source>
        <dbReference type="ARBA" id="ARBA00022679"/>
    </source>
</evidence>
<dbReference type="Proteomes" id="UP001152622">
    <property type="component" value="Chromosome 1"/>
</dbReference>
<evidence type="ECO:0000313" key="8">
    <source>
        <dbReference type="EMBL" id="KAJ8383047.1"/>
    </source>
</evidence>
<dbReference type="EMBL" id="JAINUF010000001">
    <property type="protein sequence ID" value="KAJ8383047.1"/>
    <property type="molecule type" value="Genomic_DNA"/>
</dbReference>
<gene>
    <name evidence="8" type="ORF">SKAU_G00038250</name>
</gene>
<dbReference type="PANTHER" id="PTHR45622:SF76">
    <property type="entry name" value="HECT AND RLD DOMAIN CONTAINING E3 UBIQUITIN LIGASE 4, ISOFORM C"/>
    <property type="match status" value="1"/>
</dbReference>